<feature type="domain" description="Peptidase C51" evidence="3">
    <location>
        <begin position="27"/>
        <end position="152"/>
    </location>
</feature>
<proteinExistence type="predicted"/>
<evidence type="ECO:0000259" key="3">
    <source>
        <dbReference type="PROSITE" id="PS50911"/>
    </source>
</evidence>
<evidence type="ECO:0000313" key="5">
    <source>
        <dbReference type="Proteomes" id="UP001595828"/>
    </source>
</evidence>
<accession>A0ABV8RMG4</accession>
<dbReference type="InterPro" id="IPR007921">
    <property type="entry name" value="CHAP_dom"/>
</dbReference>
<name>A0ABV8RMG4_9SPHN</name>
<comment type="caution">
    <text evidence="4">The sequence shown here is derived from an EMBL/GenBank/DDBJ whole genome shotgun (WGS) entry which is preliminary data.</text>
</comment>
<dbReference type="InterPro" id="IPR038765">
    <property type="entry name" value="Papain-like_cys_pep_sf"/>
</dbReference>
<evidence type="ECO:0000313" key="4">
    <source>
        <dbReference type="EMBL" id="MFC4293471.1"/>
    </source>
</evidence>
<evidence type="ECO:0000256" key="2">
    <source>
        <dbReference type="SAM" id="SignalP"/>
    </source>
</evidence>
<keyword evidence="2" id="KW-0732">Signal</keyword>
<dbReference type="EMBL" id="JBHSDR010000003">
    <property type="protein sequence ID" value="MFC4293471.1"/>
    <property type="molecule type" value="Genomic_DNA"/>
</dbReference>
<reference evidence="5" key="1">
    <citation type="journal article" date="2019" name="Int. J. Syst. Evol. Microbiol.">
        <title>The Global Catalogue of Microorganisms (GCM) 10K type strain sequencing project: providing services to taxonomists for standard genome sequencing and annotation.</title>
        <authorList>
            <consortium name="The Broad Institute Genomics Platform"/>
            <consortium name="The Broad Institute Genome Sequencing Center for Infectious Disease"/>
            <person name="Wu L."/>
            <person name="Ma J."/>
        </authorList>
    </citation>
    <scope>NUCLEOTIDE SEQUENCE [LARGE SCALE GENOMIC DNA]</scope>
    <source>
        <strain evidence="5">CGMCC 1.12989</strain>
    </source>
</reference>
<feature type="signal peptide" evidence="2">
    <location>
        <begin position="1"/>
        <end position="26"/>
    </location>
</feature>
<protein>
    <submittedName>
        <fullName evidence="4">CHAP domain-containing protein</fullName>
    </submittedName>
</protein>
<organism evidence="4 5">
    <name type="scientific">Novosphingobium tardum</name>
    <dbReference type="NCBI Taxonomy" id="1538021"/>
    <lineage>
        <taxon>Bacteria</taxon>
        <taxon>Pseudomonadati</taxon>
        <taxon>Pseudomonadota</taxon>
        <taxon>Alphaproteobacteria</taxon>
        <taxon>Sphingomonadales</taxon>
        <taxon>Sphingomonadaceae</taxon>
        <taxon>Novosphingobium</taxon>
    </lineage>
</organism>
<evidence type="ECO:0000256" key="1">
    <source>
        <dbReference type="SAM" id="MobiDB-lite"/>
    </source>
</evidence>
<dbReference type="RefSeq" id="WP_379536967.1">
    <property type="nucleotide sequence ID" value="NZ_JBHSDR010000003.1"/>
</dbReference>
<sequence>MRGITGIIAATLAASTALLAAVPARADSADFDAVTSDTGETAGTSALPYLQCVPYARQVSGIRIFGDAHTWWDQAAGHYARGVRPRVGAVMSFRPYGNMRLGHVAAVSRIIDSRTVLLRHANWSLINGRRGQIEDDVRAVDVSEANDWSEVRVWFAPIRGLGTTHWPVNGFIYPDRPAADEPLARTVYAASKPRPSRIGSDFLKGIAGDAPAARQPVKSASRSRSQDPIGDLIARVS</sequence>
<feature type="region of interest" description="Disordered" evidence="1">
    <location>
        <begin position="209"/>
        <end position="237"/>
    </location>
</feature>
<dbReference type="PROSITE" id="PS50911">
    <property type="entry name" value="CHAP"/>
    <property type="match status" value="1"/>
</dbReference>
<dbReference type="Proteomes" id="UP001595828">
    <property type="component" value="Unassembled WGS sequence"/>
</dbReference>
<gene>
    <name evidence="4" type="ORF">ACFO0A_00190</name>
</gene>
<dbReference type="SUPFAM" id="SSF54001">
    <property type="entry name" value="Cysteine proteinases"/>
    <property type="match status" value="1"/>
</dbReference>
<feature type="chain" id="PRO_5045809683" evidence="2">
    <location>
        <begin position="27"/>
        <end position="237"/>
    </location>
</feature>
<dbReference type="Gene3D" id="3.90.1720.10">
    <property type="entry name" value="endopeptidase domain like (from Nostoc punctiforme)"/>
    <property type="match status" value="1"/>
</dbReference>
<dbReference type="Pfam" id="PF05257">
    <property type="entry name" value="CHAP"/>
    <property type="match status" value="1"/>
</dbReference>
<keyword evidence="5" id="KW-1185">Reference proteome</keyword>